<evidence type="ECO:0000256" key="1">
    <source>
        <dbReference type="ARBA" id="ARBA00022737"/>
    </source>
</evidence>
<dbReference type="SMART" id="SM00698">
    <property type="entry name" value="MORN"/>
    <property type="match status" value="4"/>
</dbReference>
<dbReference type="InterPro" id="IPR003409">
    <property type="entry name" value="MORN"/>
</dbReference>
<name>A0A7G8PRM1_9FLAO</name>
<accession>A0A7G8PRM1</accession>
<dbReference type="GO" id="GO:0005829">
    <property type="term" value="C:cytosol"/>
    <property type="evidence" value="ECO:0007669"/>
    <property type="project" value="TreeGrafter"/>
</dbReference>
<dbReference type="EMBL" id="CP052909">
    <property type="protein sequence ID" value="QNJ96987.1"/>
    <property type="molecule type" value="Genomic_DNA"/>
</dbReference>
<evidence type="ECO:0000313" key="4">
    <source>
        <dbReference type="Proteomes" id="UP000515514"/>
    </source>
</evidence>
<sequence length="466" mass="51931">MRSTLALTTLLFYISFLSWAQVPTPMTTNSSSGVSGPSWTKTGSSSYTLKDGNGNTMSNTMKLYTLKTDTISYLDKNSRTIYLLPDAESASDGSSGKLTVLAQNISKNFYITNPYSFVTMLNDESVIGKFVNINGSYVYYLDETDKTYYHEGIRKINGWGAKNVTQLPAAPNHTYWYRDVESSSYGVIIRGETLDYSTATTEADGNDLIVKINGVKTYRLPGYYTMASFIIKPVELISSGGSTTTTAGTTGCVRGDCNNGWGKWQYEDAYYDGFWKNGKKEGYGLYKWDGIGKYIGNWENDTMKGYGAYIADNDDNIIGEYRDGELNGLGYTVFGDTWSQGIYENGNLSTPFDYFRNSGDTGCTSGDCQNKYGYFKYSNGDHFVGFFKNGEKYLGTYTFADGNKYSGMFNSSGQYHGTGRFFFADGSYYGGEWKNGKQHGKGYFHDKDINQKIGIWENGVLITPMK</sequence>
<feature type="chain" id="PRO_5028949952" description="MORN repeat protein" evidence="2">
    <location>
        <begin position="21"/>
        <end position="466"/>
    </location>
</feature>
<dbReference type="KEGG" id="alti:ALE3EI_0400"/>
<dbReference type="PANTHER" id="PTHR43215:SF14">
    <property type="entry name" value="RADIAL SPOKE HEAD 1 HOMOLOG"/>
    <property type="match status" value="1"/>
</dbReference>
<feature type="signal peptide" evidence="2">
    <location>
        <begin position="1"/>
        <end position="20"/>
    </location>
</feature>
<dbReference type="PANTHER" id="PTHR43215">
    <property type="entry name" value="RADIAL SPOKE HEAD 1 HOMOLOG"/>
    <property type="match status" value="1"/>
</dbReference>
<keyword evidence="4" id="KW-1185">Reference proteome</keyword>
<dbReference type="Pfam" id="PF02493">
    <property type="entry name" value="MORN"/>
    <property type="match status" value="6"/>
</dbReference>
<gene>
    <name evidence="3" type="ORF">ALE3EI_0400</name>
</gene>
<proteinExistence type="predicted"/>
<dbReference type="AlphaFoldDB" id="A0A7G8PRM1"/>
<reference evidence="3 4" key="1">
    <citation type="submission" date="2020-04" db="EMBL/GenBank/DDBJ databases">
        <title>Genome sequence of Altibacter aquimarinus strain ALE3EI.</title>
        <authorList>
            <person name="Oh H.-M."/>
            <person name="Jang D."/>
        </authorList>
    </citation>
    <scope>NUCLEOTIDE SEQUENCE [LARGE SCALE GENOMIC DNA]</scope>
    <source>
        <strain evidence="3 4">ALE3EI</strain>
    </source>
</reference>
<dbReference type="Gene3D" id="2.20.110.10">
    <property type="entry name" value="Histone H3 K4-specific methyltransferase SET7/9 N-terminal domain"/>
    <property type="match status" value="2"/>
</dbReference>
<dbReference type="SUPFAM" id="SSF82185">
    <property type="entry name" value="Histone H3 K4-specific methyltransferase SET7/9 N-terminal domain"/>
    <property type="match status" value="2"/>
</dbReference>
<dbReference type="Proteomes" id="UP000515514">
    <property type="component" value="Chromosome"/>
</dbReference>
<evidence type="ECO:0008006" key="5">
    <source>
        <dbReference type="Google" id="ProtNLM"/>
    </source>
</evidence>
<evidence type="ECO:0000313" key="3">
    <source>
        <dbReference type="EMBL" id="QNJ96987.1"/>
    </source>
</evidence>
<organism evidence="3 4">
    <name type="scientific">Constantimarinum furrinae</name>
    <dbReference type="NCBI Taxonomy" id="2562285"/>
    <lineage>
        <taxon>Bacteria</taxon>
        <taxon>Pseudomonadati</taxon>
        <taxon>Bacteroidota</taxon>
        <taxon>Flavobacteriia</taxon>
        <taxon>Flavobacteriales</taxon>
        <taxon>Flavobacteriaceae</taxon>
        <taxon>Altibacter/Constantimarinum group</taxon>
        <taxon>Constantimarinum</taxon>
    </lineage>
</organism>
<keyword evidence="1" id="KW-0677">Repeat</keyword>
<keyword evidence="2" id="KW-0732">Signal</keyword>
<protein>
    <recommendedName>
        <fullName evidence="5">MORN repeat protein</fullName>
    </recommendedName>
</protein>
<evidence type="ECO:0000256" key="2">
    <source>
        <dbReference type="SAM" id="SignalP"/>
    </source>
</evidence>
<dbReference type="RefSeq" id="WP_186990330.1">
    <property type="nucleotide sequence ID" value="NZ_CP052909.1"/>
</dbReference>